<sequence>MSLNALARQLLATYAAACSGASLNETSAPEL</sequence>
<dbReference type="Proteomes" id="UP000242815">
    <property type="component" value="Unassembled WGS sequence"/>
</dbReference>
<dbReference type="STRING" id="1002526.SAMN05216578_101449"/>
<proteinExistence type="predicted"/>
<reference evidence="1 2" key="1">
    <citation type="submission" date="2016-10" db="EMBL/GenBank/DDBJ databases">
        <authorList>
            <person name="de Groot N.N."/>
        </authorList>
    </citation>
    <scope>NUCLEOTIDE SEQUENCE [LARGE SCALE GENOMIC DNA]</scope>
    <source>
        <strain evidence="1 2">JCM 18415</strain>
    </source>
</reference>
<evidence type="ECO:0000313" key="2">
    <source>
        <dbReference type="Proteomes" id="UP000242815"/>
    </source>
</evidence>
<accession>A0A1I6A067</accession>
<evidence type="ECO:0000313" key="1">
    <source>
        <dbReference type="EMBL" id="SFQ62065.1"/>
    </source>
</evidence>
<organism evidence="1 2">
    <name type="scientific">Halopseudomonas formosensis</name>
    <dbReference type="NCBI Taxonomy" id="1002526"/>
    <lineage>
        <taxon>Bacteria</taxon>
        <taxon>Pseudomonadati</taxon>
        <taxon>Pseudomonadota</taxon>
        <taxon>Gammaproteobacteria</taxon>
        <taxon>Pseudomonadales</taxon>
        <taxon>Pseudomonadaceae</taxon>
        <taxon>Halopseudomonas</taxon>
    </lineage>
</organism>
<dbReference type="AlphaFoldDB" id="A0A1I6A067"/>
<dbReference type="EMBL" id="FOYD01000001">
    <property type="protein sequence ID" value="SFQ62065.1"/>
    <property type="molecule type" value="Genomic_DNA"/>
</dbReference>
<name>A0A1I6A067_9GAMM</name>
<protein>
    <submittedName>
        <fullName evidence="1">Uncharacterized protein</fullName>
    </submittedName>
</protein>
<gene>
    <name evidence="1" type="ORF">SAMN05216578_101449</name>
</gene>